<evidence type="ECO:0000256" key="6">
    <source>
        <dbReference type="ARBA" id="ARBA00022989"/>
    </source>
</evidence>
<keyword evidence="6 8" id="KW-1133">Transmembrane helix</keyword>
<evidence type="ECO:0000259" key="9">
    <source>
        <dbReference type="Pfam" id="PF04535"/>
    </source>
</evidence>
<gene>
    <name evidence="10" type="ORF">SAY87_031455</name>
</gene>
<evidence type="ECO:0000256" key="4">
    <source>
        <dbReference type="ARBA" id="ARBA00022475"/>
    </source>
</evidence>
<dbReference type="EMBL" id="JAXIOK010000005">
    <property type="protein sequence ID" value="KAK4770923.1"/>
    <property type="molecule type" value="Genomic_DNA"/>
</dbReference>
<name>A0AAN7KKJ4_9MYRT</name>
<dbReference type="NCBIfam" id="TIGR01569">
    <property type="entry name" value="A_tha_TIGR01569"/>
    <property type="match status" value="1"/>
</dbReference>
<feature type="transmembrane region" description="Helical" evidence="8">
    <location>
        <begin position="75"/>
        <end position="98"/>
    </location>
</feature>
<evidence type="ECO:0000256" key="7">
    <source>
        <dbReference type="ARBA" id="ARBA00023136"/>
    </source>
</evidence>
<sequence>METGRRGGKAGEVKGIRRAGIWELALRVAALGLTLVAAVVLRTDDQNTTVVLQVSPVLPPLNIPVTAKWHYLSSFLYFVVANAVACAYAALSLLLLLILRRGGGKAADTVTALITISDVMMVALLFSSCGATTAVGILGREGNSHVKWGKVCNVFGRFCHRVSIALSLSFVGSFGFFLLAALAVVRLHRRP</sequence>
<dbReference type="GO" id="GO:0005886">
    <property type="term" value="C:plasma membrane"/>
    <property type="evidence" value="ECO:0007669"/>
    <property type="project" value="UniProtKB-SubCell"/>
</dbReference>
<evidence type="ECO:0000313" key="10">
    <source>
        <dbReference type="EMBL" id="KAK4770923.1"/>
    </source>
</evidence>
<evidence type="ECO:0000313" key="11">
    <source>
        <dbReference type="Proteomes" id="UP001345219"/>
    </source>
</evidence>
<feature type="transmembrane region" description="Helical" evidence="8">
    <location>
        <begin position="164"/>
        <end position="185"/>
    </location>
</feature>
<keyword evidence="4 8" id="KW-1003">Cell membrane</keyword>
<dbReference type="PANTHER" id="PTHR36488:SF8">
    <property type="entry name" value="CASP-LIKE PROTEIN 1U1"/>
    <property type="match status" value="1"/>
</dbReference>
<comment type="similarity">
    <text evidence="2 8">Belongs to the Casparian strip membrane proteins (CASP) family.</text>
</comment>
<evidence type="ECO:0000256" key="1">
    <source>
        <dbReference type="ARBA" id="ARBA00004651"/>
    </source>
</evidence>
<feature type="transmembrane region" description="Helical" evidence="8">
    <location>
        <begin position="110"/>
        <end position="138"/>
    </location>
</feature>
<dbReference type="Proteomes" id="UP001345219">
    <property type="component" value="Chromosome 24"/>
</dbReference>
<evidence type="ECO:0000256" key="5">
    <source>
        <dbReference type="ARBA" id="ARBA00022692"/>
    </source>
</evidence>
<protein>
    <recommendedName>
        <fullName evidence="8">CASP-like protein</fullName>
    </recommendedName>
</protein>
<dbReference type="AlphaFoldDB" id="A0AAN7KKJ4"/>
<comment type="subcellular location">
    <subcellularLocation>
        <location evidence="1 8">Cell membrane</location>
        <topology evidence="1 8">Multi-pass membrane protein</topology>
    </subcellularLocation>
</comment>
<evidence type="ECO:0000256" key="8">
    <source>
        <dbReference type="RuleBase" id="RU361233"/>
    </source>
</evidence>
<dbReference type="InterPro" id="IPR044173">
    <property type="entry name" value="CASPL"/>
</dbReference>
<organism evidence="10 11">
    <name type="scientific">Trapa incisa</name>
    <dbReference type="NCBI Taxonomy" id="236973"/>
    <lineage>
        <taxon>Eukaryota</taxon>
        <taxon>Viridiplantae</taxon>
        <taxon>Streptophyta</taxon>
        <taxon>Embryophyta</taxon>
        <taxon>Tracheophyta</taxon>
        <taxon>Spermatophyta</taxon>
        <taxon>Magnoliopsida</taxon>
        <taxon>eudicotyledons</taxon>
        <taxon>Gunneridae</taxon>
        <taxon>Pentapetalae</taxon>
        <taxon>rosids</taxon>
        <taxon>malvids</taxon>
        <taxon>Myrtales</taxon>
        <taxon>Lythraceae</taxon>
        <taxon>Trapa</taxon>
    </lineage>
</organism>
<dbReference type="InterPro" id="IPR006459">
    <property type="entry name" value="CASP/CASPL"/>
</dbReference>
<keyword evidence="5 8" id="KW-0812">Transmembrane</keyword>
<feature type="transmembrane region" description="Helical" evidence="8">
    <location>
        <begin position="21"/>
        <end position="41"/>
    </location>
</feature>
<evidence type="ECO:0000256" key="3">
    <source>
        <dbReference type="ARBA" id="ARBA00011489"/>
    </source>
</evidence>
<comment type="subunit">
    <text evidence="3 8">Homodimer and heterodimers.</text>
</comment>
<keyword evidence="7 8" id="KW-0472">Membrane</keyword>
<dbReference type="PANTHER" id="PTHR36488">
    <property type="entry name" value="CASP-LIKE PROTEIN 1U1"/>
    <property type="match status" value="1"/>
</dbReference>
<reference evidence="10 11" key="1">
    <citation type="journal article" date="2023" name="Hortic Res">
        <title>Pangenome of water caltrop reveals structural variations and asymmetric subgenome divergence after allopolyploidization.</title>
        <authorList>
            <person name="Zhang X."/>
            <person name="Chen Y."/>
            <person name="Wang L."/>
            <person name="Yuan Y."/>
            <person name="Fang M."/>
            <person name="Shi L."/>
            <person name="Lu R."/>
            <person name="Comes H.P."/>
            <person name="Ma Y."/>
            <person name="Chen Y."/>
            <person name="Huang G."/>
            <person name="Zhou Y."/>
            <person name="Zheng Z."/>
            <person name="Qiu Y."/>
        </authorList>
    </citation>
    <scope>NUCLEOTIDE SEQUENCE [LARGE SCALE GENOMIC DNA]</scope>
    <source>
        <tissue evidence="10">Roots</tissue>
    </source>
</reference>
<dbReference type="InterPro" id="IPR006702">
    <property type="entry name" value="CASP_dom"/>
</dbReference>
<accession>A0AAN7KKJ4</accession>
<dbReference type="Pfam" id="PF04535">
    <property type="entry name" value="CASP_dom"/>
    <property type="match status" value="1"/>
</dbReference>
<feature type="domain" description="Casparian strip membrane protein" evidence="9">
    <location>
        <begin position="21"/>
        <end position="174"/>
    </location>
</feature>
<proteinExistence type="inferred from homology"/>
<evidence type="ECO:0000256" key="2">
    <source>
        <dbReference type="ARBA" id="ARBA00007651"/>
    </source>
</evidence>
<comment type="caution">
    <text evidence="10">The sequence shown here is derived from an EMBL/GenBank/DDBJ whole genome shotgun (WGS) entry which is preliminary data.</text>
</comment>
<keyword evidence="11" id="KW-1185">Reference proteome</keyword>